<evidence type="ECO:0000313" key="4">
    <source>
        <dbReference type="EMBL" id="MBD3920033.1"/>
    </source>
</evidence>
<accession>A0ABR8MVN7</accession>
<dbReference type="EMBL" id="JACXZA010000003">
    <property type="protein sequence ID" value="MBD3920033.1"/>
    <property type="molecule type" value="Genomic_DNA"/>
</dbReference>
<evidence type="ECO:0000259" key="3">
    <source>
        <dbReference type="Pfam" id="PF04321"/>
    </source>
</evidence>
<dbReference type="RefSeq" id="WP_191204291.1">
    <property type="nucleotide sequence ID" value="NZ_JACXZA010000003.1"/>
</dbReference>
<protein>
    <recommendedName>
        <fullName evidence="2">dTDP-4-dehydrorhamnose reductase</fullName>
        <ecNumber evidence="2">1.1.1.133</ecNumber>
    </recommendedName>
</protein>
<name>A0ABR8MVN7_9BACL</name>
<evidence type="ECO:0000256" key="1">
    <source>
        <dbReference type="ARBA" id="ARBA00010944"/>
    </source>
</evidence>
<proteinExistence type="inferred from homology"/>
<dbReference type="PANTHER" id="PTHR10491:SF4">
    <property type="entry name" value="METHIONINE ADENOSYLTRANSFERASE 2 SUBUNIT BETA"/>
    <property type="match status" value="1"/>
</dbReference>
<organism evidence="4 5">
    <name type="scientific">Paenibacillus terricola</name>
    <dbReference type="NCBI Taxonomy" id="2763503"/>
    <lineage>
        <taxon>Bacteria</taxon>
        <taxon>Bacillati</taxon>
        <taxon>Bacillota</taxon>
        <taxon>Bacilli</taxon>
        <taxon>Bacillales</taxon>
        <taxon>Paenibacillaceae</taxon>
        <taxon>Paenibacillus</taxon>
    </lineage>
</organism>
<dbReference type="PANTHER" id="PTHR10491">
    <property type="entry name" value="DTDP-4-DEHYDRORHAMNOSE REDUCTASE"/>
    <property type="match status" value="1"/>
</dbReference>
<keyword evidence="2" id="KW-0560">Oxidoreductase</keyword>
<keyword evidence="2" id="KW-0521">NADP</keyword>
<dbReference type="InterPro" id="IPR036291">
    <property type="entry name" value="NAD(P)-bd_dom_sf"/>
</dbReference>
<dbReference type="CDD" id="cd05254">
    <property type="entry name" value="dTDP_HR_like_SDR_e"/>
    <property type="match status" value="1"/>
</dbReference>
<dbReference type="InterPro" id="IPR029903">
    <property type="entry name" value="RmlD-like-bd"/>
</dbReference>
<comment type="pathway">
    <text evidence="2">Carbohydrate biosynthesis; dTDP-L-rhamnose biosynthesis.</text>
</comment>
<dbReference type="Gene3D" id="3.40.50.720">
    <property type="entry name" value="NAD(P)-binding Rossmann-like Domain"/>
    <property type="match status" value="1"/>
</dbReference>
<sequence length="276" mass="30361">MKLLVIGGNGMAGHLLVHYFRTVEGISVAHTTRRSDDREGIPLDASDLEQVLAVVTAYRPDVIVNAAGILNADAEQHPLAAYQVNGLLPHWLRHIADTIGARLIHISSDCVFSGSKGRYTEQDSPDNPTVYGRTKALGEVTDPRHLTIRTSIIGPDLNPAGIGLLQWFLKQTGIIQGYSRVYWNGVTTLELAKAVHYAIQHPEIGGLVQLAAPEVVSKHELLHLFQRAFDHSEAVITPTDTPAIDRTLAPSRTDWSYEAPHYPQMLSELAAWMRST</sequence>
<dbReference type="InterPro" id="IPR005913">
    <property type="entry name" value="dTDP_dehydrorham_reduct"/>
</dbReference>
<dbReference type="Pfam" id="PF04321">
    <property type="entry name" value="RmlD_sub_bind"/>
    <property type="match status" value="1"/>
</dbReference>
<dbReference type="Proteomes" id="UP000609346">
    <property type="component" value="Unassembled WGS sequence"/>
</dbReference>
<dbReference type="SUPFAM" id="SSF51735">
    <property type="entry name" value="NAD(P)-binding Rossmann-fold domains"/>
    <property type="match status" value="1"/>
</dbReference>
<dbReference type="EC" id="1.1.1.133" evidence="2"/>
<comment type="function">
    <text evidence="2">Catalyzes the reduction of dTDP-6-deoxy-L-lyxo-4-hexulose to yield dTDP-L-rhamnose.</text>
</comment>
<evidence type="ECO:0000256" key="2">
    <source>
        <dbReference type="RuleBase" id="RU364082"/>
    </source>
</evidence>
<comment type="similarity">
    <text evidence="1 2">Belongs to the dTDP-4-dehydrorhamnose reductase family.</text>
</comment>
<gene>
    <name evidence="4" type="ORF">H8B09_14810</name>
</gene>
<keyword evidence="5" id="KW-1185">Reference proteome</keyword>
<reference evidence="4 5" key="1">
    <citation type="submission" date="2020-09" db="EMBL/GenBank/DDBJ databases">
        <title>Paenibacillus sp. strain PR3 16S rRNA gene Genome sequencing and assembly.</title>
        <authorList>
            <person name="Kim J."/>
        </authorList>
    </citation>
    <scope>NUCLEOTIDE SEQUENCE [LARGE SCALE GENOMIC DNA]</scope>
    <source>
        <strain evidence="4 5">PR3</strain>
    </source>
</reference>
<comment type="caution">
    <text evidence="4">The sequence shown here is derived from an EMBL/GenBank/DDBJ whole genome shotgun (WGS) entry which is preliminary data.</text>
</comment>
<feature type="domain" description="RmlD-like substrate binding" evidence="3">
    <location>
        <begin position="1"/>
        <end position="153"/>
    </location>
</feature>
<evidence type="ECO:0000313" key="5">
    <source>
        <dbReference type="Proteomes" id="UP000609346"/>
    </source>
</evidence>